<sequence length="509" mass="53597">MSAYSDPDATIQLRRPVGTMTAHPAPSRDDRAGEPERTILLPRISTDPVDELVERVRPQLGQAVDALQVAAALEAAGHTDRGAQVEYGYADVFTLASEVYQRLGPRSPVAEAATSVDSGRRRWEGLRPIWHGPLYLLPSATFPAVLTVVGRPGLVLGLVLAGTVGWVFSGVTAYAAYRLLGLGRPRSAARLLRAAALIGPSLGVLLGVAVLSQGGLPLAAMMVCQLAYQMASTLLIFYRRETWLAVTQLPAFLFGAAHLLLGDPTSRRWAVAAAVVCVLAAFAVALYATRAPARADEPAPRDPLLPAASALVGVAGYGLCSAALLFHAQTAYLLDRLDIAAAAAPLLLSMGFVEWRTSRFRVNAVALTRQARRPEEFAARIWRAIGRDVAACLAVAAVLGLVLLAVFAQAGLLSPAGVVMTAAHVALAGTYYLAFLLAGRGRYGWLCLSMVVVIAVHVGVGGLLGVAPLLGQDGSALVDTSLHLGSVLLLQALFALGLLPVIGQVRHYR</sequence>
<feature type="transmembrane region" description="Helical" evidence="2">
    <location>
        <begin position="243"/>
        <end position="262"/>
    </location>
</feature>
<evidence type="ECO:0000256" key="1">
    <source>
        <dbReference type="SAM" id="MobiDB-lite"/>
    </source>
</evidence>
<feature type="transmembrane region" description="Helical" evidence="2">
    <location>
        <begin position="129"/>
        <end position="149"/>
    </location>
</feature>
<feature type="transmembrane region" description="Helical" evidence="2">
    <location>
        <begin position="268"/>
        <end position="288"/>
    </location>
</feature>
<dbReference type="AlphaFoldDB" id="A0A1C6SC96"/>
<dbReference type="RefSeq" id="WP_141725236.1">
    <property type="nucleotide sequence ID" value="NZ_FMHW01000002.1"/>
</dbReference>
<proteinExistence type="predicted"/>
<evidence type="ECO:0000313" key="4">
    <source>
        <dbReference type="Proteomes" id="UP000198959"/>
    </source>
</evidence>
<evidence type="ECO:0000256" key="2">
    <source>
        <dbReference type="SAM" id="Phobius"/>
    </source>
</evidence>
<feature type="transmembrane region" description="Helical" evidence="2">
    <location>
        <begin position="445"/>
        <end position="470"/>
    </location>
</feature>
<feature type="transmembrane region" description="Helical" evidence="2">
    <location>
        <begin position="308"/>
        <end position="327"/>
    </location>
</feature>
<name>A0A1C6SC96_9ACTN</name>
<dbReference type="EMBL" id="FMHW01000002">
    <property type="protein sequence ID" value="SCL27091.1"/>
    <property type="molecule type" value="Genomic_DNA"/>
</dbReference>
<evidence type="ECO:0000313" key="3">
    <source>
        <dbReference type="EMBL" id="SCL27091.1"/>
    </source>
</evidence>
<dbReference type="OrthoDB" id="4339140at2"/>
<keyword evidence="4" id="KW-1185">Reference proteome</keyword>
<feature type="compositionally biased region" description="Basic and acidic residues" evidence="1">
    <location>
        <begin position="26"/>
        <end position="35"/>
    </location>
</feature>
<protein>
    <submittedName>
        <fullName evidence="3">Uncharacterized protein</fullName>
    </submittedName>
</protein>
<keyword evidence="2" id="KW-1133">Transmembrane helix</keyword>
<feature type="transmembrane region" description="Helical" evidence="2">
    <location>
        <begin position="416"/>
        <end position="438"/>
    </location>
</feature>
<dbReference type="Proteomes" id="UP000198959">
    <property type="component" value="Unassembled WGS sequence"/>
</dbReference>
<reference evidence="4" key="1">
    <citation type="submission" date="2016-06" db="EMBL/GenBank/DDBJ databases">
        <authorList>
            <person name="Varghese N."/>
            <person name="Submissions Spin"/>
        </authorList>
    </citation>
    <scope>NUCLEOTIDE SEQUENCE [LARGE SCALE GENOMIC DNA]</scope>
    <source>
        <strain evidence="4">DSM 43817</strain>
    </source>
</reference>
<feature type="region of interest" description="Disordered" evidence="1">
    <location>
        <begin position="15"/>
        <end position="35"/>
    </location>
</feature>
<feature type="transmembrane region" description="Helical" evidence="2">
    <location>
        <begin position="191"/>
        <end position="212"/>
    </location>
</feature>
<dbReference type="STRING" id="145854.GA0074692_2288"/>
<gene>
    <name evidence="3" type="ORF">GA0074692_2288</name>
</gene>
<organism evidence="3 4">
    <name type="scientific">Micromonospora pallida</name>
    <dbReference type="NCBI Taxonomy" id="145854"/>
    <lineage>
        <taxon>Bacteria</taxon>
        <taxon>Bacillati</taxon>
        <taxon>Actinomycetota</taxon>
        <taxon>Actinomycetes</taxon>
        <taxon>Micromonosporales</taxon>
        <taxon>Micromonosporaceae</taxon>
        <taxon>Micromonospora</taxon>
    </lineage>
</organism>
<feature type="transmembrane region" description="Helical" evidence="2">
    <location>
        <begin position="155"/>
        <end position="179"/>
    </location>
</feature>
<feature type="transmembrane region" description="Helical" evidence="2">
    <location>
        <begin position="482"/>
        <end position="502"/>
    </location>
</feature>
<keyword evidence="2" id="KW-0812">Transmembrane</keyword>
<feature type="transmembrane region" description="Helical" evidence="2">
    <location>
        <begin position="389"/>
        <end position="410"/>
    </location>
</feature>
<keyword evidence="2" id="KW-0472">Membrane</keyword>
<accession>A0A1C6SC96</accession>